<accession>A0ABR8SUH4</accession>
<keyword evidence="1" id="KW-0732">Signal</keyword>
<keyword evidence="3" id="KW-1185">Reference proteome</keyword>
<evidence type="ECO:0000256" key="1">
    <source>
        <dbReference type="SAM" id="SignalP"/>
    </source>
</evidence>
<protein>
    <submittedName>
        <fullName evidence="2">Uncharacterized protein</fullName>
    </submittedName>
</protein>
<dbReference type="EMBL" id="JACSQL010000001">
    <property type="protein sequence ID" value="MBD7967156.1"/>
    <property type="molecule type" value="Genomic_DNA"/>
</dbReference>
<name>A0ABR8SUH4_9BACL</name>
<sequence>MKKKTAILLALSLALVASLTILSVVGASNEEISSNEPNSVITSDNELGSASNPIKDLTSFLNTLGEWSETATSTDKKATTSFTVPKDYGHVEAYFLNQGTGTVTITITHMQSGLVYLTESVGAGKATTWRSTKFYLQGLRSGDYSIQYRSSSVSNVKVYTSGFASNNAAKVDTTYN</sequence>
<evidence type="ECO:0000313" key="3">
    <source>
        <dbReference type="Proteomes" id="UP000608071"/>
    </source>
</evidence>
<reference evidence="2 3" key="1">
    <citation type="submission" date="2020-08" db="EMBL/GenBank/DDBJ databases">
        <title>A Genomic Blueprint of the Chicken Gut Microbiome.</title>
        <authorList>
            <person name="Gilroy R."/>
            <person name="Ravi A."/>
            <person name="Getino M."/>
            <person name="Pursley I."/>
            <person name="Horton D.L."/>
            <person name="Alikhan N.-F."/>
            <person name="Baker D."/>
            <person name="Gharbi K."/>
            <person name="Hall N."/>
            <person name="Watson M."/>
            <person name="Adriaenssens E.M."/>
            <person name="Foster-Nyarko E."/>
            <person name="Jarju S."/>
            <person name="Secka A."/>
            <person name="Antonio M."/>
            <person name="Oren A."/>
            <person name="Chaudhuri R."/>
            <person name="La Ragione R.M."/>
            <person name="Hildebrand F."/>
            <person name="Pallen M.J."/>
        </authorList>
    </citation>
    <scope>NUCLEOTIDE SEQUENCE [LARGE SCALE GENOMIC DNA]</scope>
    <source>
        <strain evidence="2 3">Sa2BVA9</strain>
    </source>
</reference>
<proteinExistence type="predicted"/>
<organism evidence="2 3">
    <name type="scientific">Paenibacillus gallinarum</name>
    <dbReference type="NCBI Taxonomy" id="2762232"/>
    <lineage>
        <taxon>Bacteria</taxon>
        <taxon>Bacillati</taxon>
        <taxon>Bacillota</taxon>
        <taxon>Bacilli</taxon>
        <taxon>Bacillales</taxon>
        <taxon>Paenibacillaceae</taxon>
        <taxon>Paenibacillus</taxon>
    </lineage>
</organism>
<dbReference type="RefSeq" id="WP_191798274.1">
    <property type="nucleotide sequence ID" value="NZ_JACSQL010000001.1"/>
</dbReference>
<feature type="chain" id="PRO_5047485099" evidence="1">
    <location>
        <begin position="27"/>
        <end position="176"/>
    </location>
</feature>
<feature type="signal peptide" evidence="1">
    <location>
        <begin position="1"/>
        <end position="26"/>
    </location>
</feature>
<dbReference type="Proteomes" id="UP000608071">
    <property type="component" value="Unassembled WGS sequence"/>
</dbReference>
<gene>
    <name evidence="2" type="ORF">H9647_03690</name>
</gene>
<comment type="caution">
    <text evidence="2">The sequence shown here is derived from an EMBL/GenBank/DDBJ whole genome shotgun (WGS) entry which is preliminary data.</text>
</comment>
<evidence type="ECO:0000313" key="2">
    <source>
        <dbReference type="EMBL" id="MBD7967156.1"/>
    </source>
</evidence>